<dbReference type="Pfam" id="PF20684">
    <property type="entry name" value="Fung_rhodopsin"/>
    <property type="match status" value="1"/>
</dbReference>
<keyword evidence="4 7" id="KW-0472">Membrane</keyword>
<evidence type="ECO:0000256" key="4">
    <source>
        <dbReference type="ARBA" id="ARBA00023136"/>
    </source>
</evidence>
<evidence type="ECO:0000256" key="7">
    <source>
        <dbReference type="SAM" id="Phobius"/>
    </source>
</evidence>
<protein>
    <recommendedName>
        <fullName evidence="8">Rhodopsin domain-containing protein</fullName>
    </recommendedName>
</protein>
<evidence type="ECO:0000256" key="2">
    <source>
        <dbReference type="ARBA" id="ARBA00022692"/>
    </source>
</evidence>
<reference evidence="9" key="2">
    <citation type="submission" date="2023-06" db="EMBL/GenBank/DDBJ databases">
        <authorList>
            <consortium name="Lawrence Berkeley National Laboratory"/>
            <person name="Mondo S.J."/>
            <person name="Hensen N."/>
            <person name="Bonometti L."/>
            <person name="Westerberg I."/>
            <person name="Brannstrom I.O."/>
            <person name="Guillou S."/>
            <person name="Cros-Aarteil S."/>
            <person name="Calhoun S."/>
            <person name="Haridas S."/>
            <person name="Kuo A."/>
            <person name="Pangilinan J."/>
            <person name="Riley R."/>
            <person name="Labutti K."/>
            <person name="Andreopoulos B."/>
            <person name="Lipzen A."/>
            <person name="Chen C."/>
            <person name="Yanf M."/>
            <person name="Daum C."/>
            <person name="Ng V."/>
            <person name="Clum A."/>
            <person name="Steindorff A."/>
            <person name="Ohm R."/>
            <person name="Martin F."/>
            <person name="Silar P."/>
            <person name="Natvig D."/>
            <person name="Lalanne C."/>
            <person name="Gautier V."/>
            <person name="Ament-Velasquez S.L."/>
            <person name="Kruys A."/>
            <person name="Hutchinson M.I."/>
            <person name="Powell A.J."/>
            <person name="Barry K."/>
            <person name="Miller A.N."/>
            <person name="Grigoriev I.V."/>
            <person name="Debuchy R."/>
            <person name="Gladieux P."/>
            <person name="Thoren M.H."/>
            <person name="Johannesson H."/>
        </authorList>
    </citation>
    <scope>NUCLEOTIDE SEQUENCE</scope>
    <source>
        <strain evidence="9">CBS 333.67</strain>
    </source>
</reference>
<comment type="subcellular location">
    <subcellularLocation>
        <location evidence="1">Membrane</location>
        <topology evidence="1">Multi-pass membrane protein</topology>
    </subcellularLocation>
</comment>
<dbReference type="AlphaFoldDB" id="A0AAJ0GV26"/>
<feature type="transmembrane region" description="Helical" evidence="7">
    <location>
        <begin position="150"/>
        <end position="172"/>
    </location>
</feature>
<comment type="similarity">
    <text evidence="5">Belongs to the SAT4 family.</text>
</comment>
<dbReference type="GO" id="GO:0016020">
    <property type="term" value="C:membrane"/>
    <property type="evidence" value="ECO:0007669"/>
    <property type="project" value="UniProtKB-SubCell"/>
</dbReference>
<feature type="transmembrane region" description="Helical" evidence="7">
    <location>
        <begin position="309"/>
        <end position="327"/>
    </location>
</feature>
<gene>
    <name evidence="9" type="ORF">B0T15DRAFT_483979</name>
</gene>
<name>A0AAJ0GV26_9PEZI</name>
<dbReference type="PANTHER" id="PTHR33048">
    <property type="entry name" value="PTH11-LIKE INTEGRAL MEMBRANE PROTEIN (AFU_ORTHOLOGUE AFUA_5G11245)"/>
    <property type="match status" value="1"/>
</dbReference>
<proteinExistence type="inferred from homology"/>
<evidence type="ECO:0000256" key="5">
    <source>
        <dbReference type="ARBA" id="ARBA00038359"/>
    </source>
</evidence>
<keyword evidence="3 7" id="KW-1133">Transmembrane helix</keyword>
<feature type="compositionally biased region" description="Basic and acidic residues" evidence="6">
    <location>
        <begin position="457"/>
        <end position="469"/>
    </location>
</feature>
<dbReference type="Proteomes" id="UP001273166">
    <property type="component" value="Unassembled WGS sequence"/>
</dbReference>
<feature type="transmembrane region" description="Helical" evidence="7">
    <location>
        <begin position="57"/>
        <end position="78"/>
    </location>
</feature>
<reference evidence="9" key="1">
    <citation type="journal article" date="2023" name="Mol. Phylogenet. Evol.">
        <title>Genome-scale phylogeny and comparative genomics of the fungal order Sordariales.</title>
        <authorList>
            <person name="Hensen N."/>
            <person name="Bonometti L."/>
            <person name="Westerberg I."/>
            <person name="Brannstrom I.O."/>
            <person name="Guillou S."/>
            <person name="Cros-Aarteil S."/>
            <person name="Calhoun S."/>
            <person name="Haridas S."/>
            <person name="Kuo A."/>
            <person name="Mondo S."/>
            <person name="Pangilinan J."/>
            <person name="Riley R."/>
            <person name="LaButti K."/>
            <person name="Andreopoulos B."/>
            <person name="Lipzen A."/>
            <person name="Chen C."/>
            <person name="Yan M."/>
            <person name="Daum C."/>
            <person name="Ng V."/>
            <person name="Clum A."/>
            <person name="Steindorff A."/>
            <person name="Ohm R.A."/>
            <person name="Martin F."/>
            <person name="Silar P."/>
            <person name="Natvig D.O."/>
            <person name="Lalanne C."/>
            <person name="Gautier V."/>
            <person name="Ament-Velasquez S.L."/>
            <person name="Kruys A."/>
            <person name="Hutchinson M.I."/>
            <person name="Powell A.J."/>
            <person name="Barry K."/>
            <person name="Miller A.N."/>
            <person name="Grigoriev I.V."/>
            <person name="Debuchy R."/>
            <person name="Gladieux P."/>
            <person name="Hiltunen Thoren M."/>
            <person name="Johannesson H."/>
        </authorList>
    </citation>
    <scope>NUCLEOTIDE SEQUENCE</scope>
    <source>
        <strain evidence="9">CBS 333.67</strain>
    </source>
</reference>
<evidence type="ECO:0000256" key="6">
    <source>
        <dbReference type="SAM" id="MobiDB-lite"/>
    </source>
</evidence>
<feature type="transmembrane region" description="Helical" evidence="7">
    <location>
        <begin position="232"/>
        <end position="255"/>
    </location>
</feature>
<dbReference type="PANTHER" id="PTHR33048:SF2">
    <property type="entry name" value="SRPK"/>
    <property type="match status" value="1"/>
</dbReference>
<dbReference type="GeneID" id="87885027"/>
<comment type="caution">
    <text evidence="9">The sequence shown here is derived from an EMBL/GenBank/DDBJ whole genome shotgun (WGS) entry which is preliminary data.</text>
</comment>
<evidence type="ECO:0000259" key="8">
    <source>
        <dbReference type="Pfam" id="PF20684"/>
    </source>
</evidence>
<evidence type="ECO:0000256" key="3">
    <source>
        <dbReference type="ARBA" id="ARBA00022989"/>
    </source>
</evidence>
<keyword evidence="2 7" id="KW-0812">Transmembrane</keyword>
<evidence type="ECO:0000256" key="1">
    <source>
        <dbReference type="ARBA" id="ARBA00004141"/>
    </source>
</evidence>
<dbReference type="RefSeq" id="XP_062722477.1">
    <property type="nucleotide sequence ID" value="XM_062866198.1"/>
</dbReference>
<accession>A0AAJ0GV26</accession>
<sequence length="484" mass="53371">MPNEPCASSLPVNRIVQRHSAGLGYYLTLSSGPAQFSIRAPYETLSHDPYPTMSDSFVTEAFTLLGVGLSIIGLRLYVRISQAGLKRLHADDYLMVVAAVTYSIETYLAYSVGTFWKGLANNGMTDEQRRLLDPHSEEYRLRVNGSKTQVAGWSTYTFLLWTLKAAMCTLYLRLTDGLNYEKRIYAGFVIIVVTWISVLLSILLGCRPLEKNWQIHPDPGNFCQPAISKIDIFVTVVLNVVTDLYLMSIPIPMLWNSSLKPLKKAGLILLFSGGIFVTVAAILRCILIITDPVNGAQQAGSWAVRETFVAVITSNLPMITPLIAHWARPIIGTLRSLTSSNKLSGLSRSSRSGNKRGAFVLEDKNPRRGMGPRSVNPIPVTTINGSDEHINPPQADDGRVTSYETDIELGRVASQSKHGAIIKKTSVEVTESRVGEPEEAGTGQDIGDYYLVRQSKQDAERLAEREAAGDGRTSSMQRPFDVRF</sequence>
<evidence type="ECO:0000313" key="9">
    <source>
        <dbReference type="EMBL" id="KAK3306697.1"/>
    </source>
</evidence>
<feature type="domain" description="Rhodopsin" evidence="8">
    <location>
        <begin position="74"/>
        <end position="324"/>
    </location>
</feature>
<feature type="transmembrane region" description="Helical" evidence="7">
    <location>
        <begin position="184"/>
        <end position="204"/>
    </location>
</feature>
<feature type="transmembrane region" description="Helical" evidence="7">
    <location>
        <begin position="267"/>
        <end position="289"/>
    </location>
</feature>
<feature type="region of interest" description="Disordered" evidence="6">
    <location>
        <begin position="457"/>
        <end position="484"/>
    </location>
</feature>
<evidence type="ECO:0000313" key="10">
    <source>
        <dbReference type="Proteomes" id="UP001273166"/>
    </source>
</evidence>
<keyword evidence="10" id="KW-1185">Reference proteome</keyword>
<organism evidence="9 10">
    <name type="scientific">Chaetomium strumarium</name>
    <dbReference type="NCBI Taxonomy" id="1170767"/>
    <lineage>
        <taxon>Eukaryota</taxon>
        <taxon>Fungi</taxon>
        <taxon>Dikarya</taxon>
        <taxon>Ascomycota</taxon>
        <taxon>Pezizomycotina</taxon>
        <taxon>Sordariomycetes</taxon>
        <taxon>Sordariomycetidae</taxon>
        <taxon>Sordariales</taxon>
        <taxon>Chaetomiaceae</taxon>
        <taxon>Chaetomium</taxon>
    </lineage>
</organism>
<dbReference type="InterPro" id="IPR052337">
    <property type="entry name" value="SAT4-like"/>
</dbReference>
<dbReference type="EMBL" id="JAUDZG010000003">
    <property type="protein sequence ID" value="KAK3306697.1"/>
    <property type="molecule type" value="Genomic_DNA"/>
</dbReference>
<dbReference type="InterPro" id="IPR049326">
    <property type="entry name" value="Rhodopsin_dom_fungi"/>
</dbReference>